<gene>
    <name evidence="1" type="ORF">HAX54_047073</name>
</gene>
<proteinExistence type="predicted"/>
<evidence type="ECO:0000313" key="1">
    <source>
        <dbReference type="EMBL" id="MCE3050373.1"/>
    </source>
</evidence>
<name>A0ABS8WLQ3_DATST</name>
<accession>A0ABS8WLQ3</accession>
<keyword evidence="2" id="KW-1185">Reference proteome</keyword>
<reference evidence="1 2" key="1">
    <citation type="journal article" date="2021" name="BMC Genomics">
        <title>Datura genome reveals duplications of psychoactive alkaloid biosynthetic genes and high mutation rate following tissue culture.</title>
        <authorList>
            <person name="Rajewski A."/>
            <person name="Carter-House D."/>
            <person name="Stajich J."/>
            <person name="Litt A."/>
        </authorList>
    </citation>
    <scope>NUCLEOTIDE SEQUENCE [LARGE SCALE GENOMIC DNA]</scope>
    <source>
        <strain evidence="1">AR-01</strain>
    </source>
</reference>
<evidence type="ECO:0000313" key="2">
    <source>
        <dbReference type="Proteomes" id="UP000823775"/>
    </source>
</evidence>
<protein>
    <submittedName>
        <fullName evidence="1">Uncharacterized protein</fullName>
    </submittedName>
</protein>
<sequence length="107" mass="12396">MQFHDLVARKKEFDADDKLIYSLKNGGRVIMCILGWQIQEICQVHTYLGGDEDEDFEVGIIIFLILTEILDDCHGFCPDRRVGWSSEVGYKSRLGEEPWIKLAIYEL</sequence>
<organism evidence="1 2">
    <name type="scientific">Datura stramonium</name>
    <name type="common">Jimsonweed</name>
    <name type="synonym">Common thornapple</name>
    <dbReference type="NCBI Taxonomy" id="4076"/>
    <lineage>
        <taxon>Eukaryota</taxon>
        <taxon>Viridiplantae</taxon>
        <taxon>Streptophyta</taxon>
        <taxon>Embryophyta</taxon>
        <taxon>Tracheophyta</taxon>
        <taxon>Spermatophyta</taxon>
        <taxon>Magnoliopsida</taxon>
        <taxon>eudicotyledons</taxon>
        <taxon>Gunneridae</taxon>
        <taxon>Pentapetalae</taxon>
        <taxon>asterids</taxon>
        <taxon>lamiids</taxon>
        <taxon>Solanales</taxon>
        <taxon>Solanaceae</taxon>
        <taxon>Solanoideae</taxon>
        <taxon>Datureae</taxon>
        <taxon>Datura</taxon>
    </lineage>
</organism>
<dbReference type="Proteomes" id="UP000823775">
    <property type="component" value="Unassembled WGS sequence"/>
</dbReference>
<comment type="caution">
    <text evidence="1">The sequence shown here is derived from an EMBL/GenBank/DDBJ whole genome shotgun (WGS) entry which is preliminary data.</text>
</comment>
<dbReference type="EMBL" id="JACEIK010007533">
    <property type="protein sequence ID" value="MCE3050373.1"/>
    <property type="molecule type" value="Genomic_DNA"/>
</dbReference>